<name>A0A444B5I3_9MICO</name>
<evidence type="ECO:0000256" key="1">
    <source>
        <dbReference type="ARBA" id="ARBA00023125"/>
    </source>
</evidence>
<dbReference type="Pfam" id="PF00436">
    <property type="entry name" value="SSB"/>
    <property type="match status" value="1"/>
</dbReference>
<sequence length="108" mass="11969">MGTTAERTTEVNRVEITGRVSGPPASRTLPSGDELVTLRVVVARDDGQPVDTIDCACWSASARRAAARLEDGTRVRVEGSLRRRFFRTPAGAASRYEVEVRRLVRDRR</sequence>
<evidence type="ECO:0000313" key="3">
    <source>
        <dbReference type="EMBL" id="RWU83659.1"/>
    </source>
</evidence>
<evidence type="ECO:0000256" key="2">
    <source>
        <dbReference type="PROSITE-ProRule" id="PRU00252"/>
    </source>
</evidence>
<evidence type="ECO:0000313" key="4">
    <source>
        <dbReference type="Proteomes" id="UP000288711"/>
    </source>
</evidence>
<dbReference type="InterPro" id="IPR000424">
    <property type="entry name" value="Primosome_PriB/ssb"/>
</dbReference>
<dbReference type="Proteomes" id="UP000288711">
    <property type="component" value="Unassembled WGS sequence"/>
</dbReference>
<keyword evidence="4" id="KW-1185">Reference proteome</keyword>
<gene>
    <name evidence="3" type="ORF">CWN80_07815</name>
</gene>
<proteinExistence type="predicted"/>
<organism evidence="3 4">
    <name type="scientific">Janibacter hoylei PVAS-1</name>
    <dbReference type="NCBI Taxonomy" id="1210046"/>
    <lineage>
        <taxon>Bacteria</taxon>
        <taxon>Bacillati</taxon>
        <taxon>Actinomycetota</taxon>
        <taxon>Actinomycetes</taxon>
        <taxon>Micrococcales</taxon>
        <taxon>Intrasporangiaceae</taxon>
        <taxon>Janibacter</taxon>
    </lineage>
</organism>
<dbReference type="InterPro" id="IPR012340">
    <property type="entry name" value="NA-bd_OB-fold"/>
</dbReference>
<comment type="caution">
    <text evidence="3">The sequence shown here is derived from an EMBL/GenBank/DDBJ whole genome shotgun (WGS) entry which is preliminary data.</text>
</comment>
<dbReference type="EMBL" id="PIPF01000007">
    <property type="protein sequence ID" value="RWU83659.1"/>
    <property type="molecule type" value="Genomic_DNA"/>
</dbReference>
<dbReference type="SUPFAM" id="SSF50249">
    <property type="entry name" value="Nucleic acid-binding proteins"/>
    <property type="match status" value="1"/>
</dbReference>
<dbReference type="Gene3D" id="2.40.50.140">
    <property type="entry name" value="Nucleic acid-binding proteins"/>
    <property type="match status" value="1"/>
</dbReference>
<dbReference type="AlphaFoldDB" id="A0A444B5I3"/>
<reference evidence="3 4" key="1">
    <citation type="journal article" date="2009" name="Int. J. Syst. Evol. Microbiol.">
        <title>Janibacter hoylei sp. nov., Bacillus isronensis sp. nov. and Bacillus aryabhattai sp. nov., isolated from cryotubes used for collecting air from the upper atmosphere.</title>
        <authorList>
            <person name="Shivaji S."/>
            <person name="Chaturvedi P."/>
            <person name="Begum Z."/>
            <person name="Pindi P.K."/>
            <person name="Manorama R."/>
            <person name="Padmanaban D.A."/>
            <person name="Shouche Y.S."/>
            <person name="Pawar S."/>
            <person name="Vaishampayan P."/>
            <person name="Dutt C.B."/>
            <person name="Datta G.N."/>
            <person name="Manchanda R.K."/>
            <person name="Rao U.R."/>
            <person name="Bhargava P.M."/>
            <person name="Narlikar J.V."/>
        </authorList>
    </citation>
    <scope>NUCLEOTIDE SEQUENCE [LARGE SCALE GENOMIC DNA]</scope>
    <source>
        <strain evidence="3 4">PVAS-1</strain>
    </source>
</reference>
<keyword evidence="1 2" id="KW-0238">DNA-binding</keyword>
<protein>
    <submittedName>
        <fullName evidence="3">Single-stranded DNA-binding protein</fullName>
    </submittedName>
</protein>
<accession>A0A444B5I3</accession>
<dbReference type="GO" id="GO:0003697">
    <property type="term" value="F:single-stranded DNA binding"/>
    <property type="evidence" value="ECO:0007669"/>
    <property type="project" value="InterPro"/>
</dbReference>
<dbReference type="PROSITE" id="PS50935">
    <property type="entry name" value="SSB"/>
    <property type="match status" value="1"/>
</dbReference>
<dbReference type="RefSeq" id="WP_128277170.1">
    <property type="nucleotide sequence ID" value="NZ_PIPF01000007.1"/>
</dbReference>